<proteinExistence type="predicted"/>
<dbReference type="Pfam" id="PF20147">
    <property type="entry name" value="Crinkler"/>
    <property type="match status" value="1"/>
</dbReference>
<protein>
    <recommendedName>
        <fullName evidence="4">Crinkler effector protein N-terminal domain-containing protein</fullName>
    </recommendedName>
</protein>
<reference evidence="5 6" key="1">
    <citation type="submission" date="2014-04" db="EMBL/GenBank/DDBJ databases">
        <authorList>
            <consortium name="DOE Joint Genome Institute"/>
            <person name="Kuo A."/>
            <person name="Kohler A."/>
            <person name="Costa M.D."/>
            <person name="Nagy L.G."/>
            <person name="Floudas D."/>
            <person name="Copeland A."/>
            <person name="Barry K.W."/>
            <person name="Cichocki N."/>
            <person name="Veneault-Fourrey C."/>
            <person name="LaButti K."/>
            <person name="Lindquist E.A."/>
            <person name="Lipzen A."/>
            <person name="Lundell T."/>
            <person name="Morin E."/>
            <person name="Murat C."/>
            <person name="Sun H."/>
            <person name="Tunlid A."/>
            <person name="Henrissat B."/>
            <person name="Grigoriev I.V."/>
            <person name="Hibbett D.S."/>
            <person name="Martin F."/>
            <person name="Nordberg H.P."/>
            <person name="Cantor M.N."/>
            <person name="Hua S.X."/>
        </authorList>
    </citation>
    <scope>NUCLEOTIDE SEQUENCE [LARGE SCALE GENOMIC DNA]</scope>
    <source>
        <strain evidence="5 6">441</strain>
    </source>
</reference>
<comment type="subcellular location">
    <subcellularLocation>
        <location evidence="1">Host cell</location>
    </subcellularLocation>
    <subcellularLocation>
        <location evidence="2">Secreted</location>
    </subcellularLocation>
</comment>
<evidence type="ECO:0000259" key="4">
    <source>
        <dbReference type="Pfam" id="PF20147"/>
    </source>
</evidence>
<dbReference type="Proteomes" id="UP000054018">
    <property type="component" value="Unassembled WGS sequence"/>
</dbReference>
<evidence type="ECO:0000256" key="1">
    <source>
        <dbReference type="ARBA" id="ARBA00004340"/>
    </source>
</evidence>
<dbReference type="GO" id="GO:0005576">
    <property type="term" value="C:extracellular region"/>
    <property type="evidence" value="ECO:0007669"/>
    <property type="project" value="UniProtKB-SubCell"/>
</dbReference>
<sequence>MEMFTLLCCVRGEDANPVFKVNISKEAGVGRLKAMLKRENPDTFKDVDAKDLELYSLFIPSNADRTVELGNWRSHGNELLDVTQKLANTFPELRTGNGLPLSAFVRPYFRMI</sequence>
<dbReference type="AlphaFoldDB" id="A0A0C9ZHY4"/>
<accession>A0A0C9ZHY4</accession>
<dbReference type="InterPro" id="IPR045379">
    <property type="entry name" value="Crinkler_N"/>
</dbReference>
<feature type="non-terminal residue" evidence="5">
    <location>
        <position position="112"/>
    </location>
</feature>
<evidence type="ECO:0000256" key="3">
    <source>
        <dbReference type="ARBA" id="ARBA00022525"/>
    </source>
</evidence>
<keyword evidence="3" id="KW-0964">Secreted</keyword>
<dbReference type="HOGENOM" id="CLU_2270203_0_0_1"/>
<reference evidence="6" key="2">
    <citation type="submission" date="2015-01" db="EMBL/GenBank/DDBJ databases">
        <title>Evolutionary Origins and Diversification of the Mycorrhizal Mutualists.</title>
        <authorList>
            <consortium name="DOE Joint Genome Institute"/>
            <consortium name="Mycorrhizal Genomics Consortium"/>
            <person name="Kohler A."/>
            <person name="Kuo A."/>
            <person name="Nagy L.G."/>
            <person name="Floudas D."/>
            <person name="Copeland A."/>
            <person name="Barry K.W."/>
            <person name="Cichocki N."/>
            <person name="Veneault-Fourrey C."/>
            <person name="LaButti K."/>
            <person name="Lindquist E.A."/>
            <person name="Lipzen A."/>
            <person name="Lundell T."/>
            <person name="Morin E."/>
            <person name="Murat C."/>
            <person name="Riley R."/>
            <person name="Ohm R."/>
            <person name="Sun H."/>
            <person name="Tunlid A."/>
            <person name="Henrissat B."/>
            <person name="Grigoriev I.V."/>
            <person name="Hibbett D.S."/>
            <person name="Martin F."/>
        </authorList>
    </citation>
    <scope>NUCLEOTIDE SEQUENCE [LARGE SCALE GENOMIC DNA]</scope>
    <source>
        <strain evidence="6">441</strain>
    </source>
</reference>
<evidence type="ECO:0000256" key="2">
    <source>
        <dbReference type="ARBA" id="ARBA00004613"/>
    </source>
</evidence>
<organism evidence="5 6">
    <name type="scientific">Pisolithus microcarpus 441</name>
    <dbReference type="NCBI Taxonomy" id="765257"/>
    <lineage>
        <taxon>Eukaryota</taxon>
        <taxon>Fungi</taxon>
        <taxon>Dikarya</taxon>
        <taxon>Basidiomycota</taxon>
        <taxon>Agaricomycotina</taxon>
        <taxon>Agaricomycetes</taxon>
        <taxon>Agaricomycetidae</taxon>
        <taxon>Boletales</taxon>
        <taxon>Sclerodermatineae</taxon>
        <taxon>Pisolithaceae</taxon>
        <taxon>Pisolithus</taxon>
    </lineage>
</organism>
<keyword evidence="6" id="KW-1185">Reference proteome</keyword>
<evidence type="ECO:0000313" key="6">
    <source>
        <dbReference type="Proteomes" id="UP000054018"/>
    </source>
</evidence>
<name>A0A0C9ZHY4_9AGAM</name>
<gene>
    <name evidence="5" type="ORF">PISMIDRAFT_680637</name>
</gene>
<evidence type="ECO:0000313" key="5">
    <source>
        <dbReference type="EMBL" id="KIK22112.1"/>
    </source>
</evidence>
<dbReference type="EMBL" id="KN833743">
    <property type="protein sequence ID" value="KIK22112.1"/>
    <property type="molecule type" value="Genomic_DNA"/>
</dbReference>
<feature type="domain" description="Crinkler effector protein N-terminal" evidence="4">
    <location>
        <begin position="5"/>
        <end position="92"/>
    </location>
</feature>
<dbReference type="OrthoDB" id="3168051at2759"/>
<dbReference type="GO" id="GO:0043657">
    <property type="term" value="C:host cell"/>
    <property type="evidence" value="ECO:0007669"/>
    <property type="project" value="UniProtKB-SubCell"/>
</dbReference>